<keyword evidence="5 12" id="KW-0812">Transmembrane</keyword>
<proteinExistence type="inferred from homology"/>
<evidence type="ECO:0000256" key="8">
    <source>
        <dbReference type="ARBA" id="ARBA00022989"/>
    </source>
</evidence>
<dbReference type="SUPFAM" id="SSF161098">
    <property type="entry name" value="MetI-like"/>
    <property type="match status" value="1"/>
</dbReference>
<dbReference type="InterPro" id="IPR000515">
    <property type="entry name" value="MetI-like"/>
</dbReference>
<evidence type="ECO:0000256" key="6">
    <source>
        <dbReference type="ARBA" id="ARBA00022856"/>
    </source>
</evidence>
<feature type="transmembrane region" description="Helical" evidence="12">
    <location>
        <begin position="177"/>
        <end position="203"/>
    </location>
</feature>
<dbReference type="GO" id="GO:0055085">
    <property type="term" value="P:transmembrane transport"/>
    <property type="evidence" value="ECO:0007669"/>
    <property type="project" value="InterPro"/>
</dbReference>
<dbReference type="RefSeq" id="WP_003510220.1">
    <property type="nucleotide sequence ID" value="NZ_LT009731.1"/>
</dbReference>
<evidence type="ECO:0000256" key="5">
    <source>
        <dbReference type="ARBA" id="ARBA00022692"/>
    </source>
</evidence>
<evidence type="ECO:0000256" key="9">
    <source>
        <dbReference type="ARBA" id="ARBA00023136"/>
    </source>
</evidence>
<dbReference type="Pfam" id="PF00528">
    <property type="entry name" value="BPD_transp_1"/>
    <property type="match status" value="1"/>
</dbReference>
<keyword evidence="8 12" id="KW-1133">Transmembrane helix</keyword>
<dbReference type="InterPro" id="IPR025966">
    <property type="entry name" value="OppC_N"/>
</dbReference>
<keyword evidence="6" id="KW-0571">Peptide transport</keyword>
<feature type="transmembrane region" description="Helical" evidence="12">
    <location>
        <begin position="344"/>
        <end position="364"/>
    </location>
</feature>
<evidence type="ECO:0000256" key="1">
    <source>
        <dbReference type="ARBA" id="ARBA00004429"/>
    </source>
</evidence>
<comment type="similarity">
    <text evidence="10">Belongs to the binding-protein-dependent transport system permease family. OppBC subfamily.</text>
</comment>
<reference evidence="14 15" key="1">
    <citation type="submission" date="2016-01" db="EMBL/GenBank/DDBJ databases">
        <authorList>
            <person name="Oliw E.H."/>
        </authorList>
    </citation>
    <scope>NUCLEOTIDE SEQUENCE [LARGE SCALE GENOMIC DNA]</scope>
    <source>
        <strain evidence="14 15">Kerr 14</strain>
    </source>
</reference>
<dbReference type="CDD" id="cd06261">
    <property type="entry name" value="TM_PBP2"/>
    <property type="match status" value="1"/>
</dbReference>
<gene>
    <name evidence="14" type="ORF">AGR4C_Lc60002</name>
</gene>
<keyword evidence="4" id="KW-0997">Cell inner membrane</keyword>
<evidence type="ECO:0000313" key="15">
    <source>
        <dbReference type="Proteomes" id="UP000191897"/>
    </source>
</evidence>
<evidence type="ECO:0000256" key="2">
    <source>
        <dbReference type="ARBA" id="ARBA00022448"/>
    </source>
</evidence>
<dbReference type="InterPro" id="IPR035906">
    <property type="entry name" value="MetI-like_sf"/>
</dbReference>
<comment type="subcellular location">
    <subcellularLocation>
        <location evidence="1">Cell inner membrane</location>
        <topology evidence="1">Multi-pass membrane protein</topology>
    </subcellularLocation>
    <subcellularLocation>
        <location evidence="12">Cell membrane</location>
        <topology evidence="12">Multi-pass membrane protein</topology>
    </subcellularLocation>
</comment>
<dbReference type="GO" id="GO:0015031">
    <property type="term" value="P:protein transport"/>
    <property type="evidence" value="ECO:0007669"/>
    <property type="project" value="UniProtKB-KW"/>
</dbReference>
<dbReference type="EMBL" id="FBWC01000028">
    <property type="protein sequence ID" value="CUX60658.1"/>
    <property type="molecule type" value="Genomic_DNA"/>
</dbReference>
<evidence type="ECO:0000256" key="10">
    <source>
        <dbReference type="ARBA" id="ARBA00024202"/>
    </source>
</evidence>
<keyword evidence="9 12" id="KW-0472">Membrane</keyword>
<dbReference type="InterPro" id="IPR050366">
    <property type="entry name" value="BP-dependent_transpt_permease"/>
</dbReference>
<evidence type="ECO:0000256" key="12">
    <source>
        <dbReference type="RuleBase" id="RU363032"/>
    </source>
</evidence>
<protein>
    <recommendedName>
        <fullName evidence="11">Oligopeptide transport system permease protein OppC</fullName>
    </recommendedName>
</protein>
<evidence type="ECO:0000256" key="4">
    <source>
        <dbReference type="ARBA" id="ARBA00022519"/>
    </source>
</evidence>
<evidence type="ECO:0000256" key="3">
    <source>
        <dbReference type="ARBA" id="ARBA00022475"/>
    </source>
</evidence>
<feature type="transmembrane region" description="Helical" evidence="12">
    <location>
        <begin position="32"/>
        <end position="54"/>
    </location>
</feature>
<accession>A0A1S7S154</accession>
<feature type="transmembrane region" description="Helical" evidence="12">
    <location>
        <begin position="288"/>
        <end position="308"/>
    </location>
</feature>
<dbReference type="PROSITE" id="PS50928">
    <property type="entry name" value="ABC_TM1"/>
    <property type="match status" value="1"/>
</dbReference>
<dbReference type="GO" id="GO:0005886">
    <property type="term" value="C:plasma membrane"/>
    <property type="evidence" value="ECO:0007669"/>
    <property type="project" value="UniProtKB-SubCell"/>
</dbReference>
<feature type="transmembrane region" description="Helical" evidence="12">
    <location>
        <begin position="223"/>
        <end position="248"/>
    </location>
</feature>
<dbReference type="AlphaFoldDB" id="A0A1S7S154"/>
<evidence type="ECO:0000259" key="13">
    <source>
        <dbReference type="PROSITE" id="PS50928"/>
    </source>
</evidence>
<organism evidence="14 15">
    <name type="scientific">Agrobacterium tumefaciens str. Kerr 14</name>
    <dbReference type="NCBI Taxonomy" id="1183424"/>
    <lineage>
        <taxon>Bacteria</taxon>
        <taxon>Pseudomonadati</taxon>
        <taxon>Pseudomonadota</taxon>
        <taxon>Alphaproteobacteria</taxon>
        <taxon>Hyphomicrobiales</taxon>
        <taxon>Rhizobiaceae</taxon>
        <taxon>Rhizobium/Agrobacterium group</taxon>
        <taxon>Agrobacterium</taxon>
        <taxon>Agrobacterium tumefaciens complex</taxon>
    </lineage>
</organism>
<dbReference type="Pfam" id="PF12911">
    <property type="entry name" value="OppC_N"/>
    <property type="match status" value="1"/>
</dbReference>
<name>A0A1S7S154_AGRTU</name>
<evidence type="ECO:0000313" key="14">
    <source>
        <dbReference type="EMBL" id="CUX60658.1"/>
    </source>
</evidence>
<dbReference type="PANTHER" id="PTHR43386">
    <property type="entry name" value="OLIGOPEPTIDE TRANSPORT SYSTEM PERMEASE PROTEIN APPC"/>
    <property type="match status" value="1"/>
</dbReference>
<sequence length="376" mass="41260">MTDISGNIAPQPSVKSRSLFQLAALRFKRNKAAMAGSIMLVLITLFSFIGPNFLTHTYDQVFSSYVSVAPSLEPRPDVNNLQGVMEGVAGRARVELKEFSVEGQTFTATITSSSPIDPRATRYFDRANEFENTKVVATEDEGRTLKLEGEVNREYFFFGTDSNGRDMLARVMLGGQISITVGVLASLVSLGIGVVYGATAGYIGGRVDNVMMRFVEILYSLPFVFLVVVLVVFFGRSFILIFLVIGAVEWLDMARIVRGQTLALKRREFVSAAQALGLSDWQIIRRHIIPNTIGPVVVFVTVVVPKVILLESFLSFLGLGVQAPLTSWGALISEGANNIQSAPWLLIFPAIFFVLTLFSLNFVGDGLRDALDPKDR</sequence>
<evidence type="ECO:0000256" key="11">
    <source>
        <dbReference type="ARBA" id="ARBA00072251"/>
    </source>
</evidence>
<keyword evidence="3" id="KW-1003">Cell membrane</keyword>
<dbReference type="GO" id="GO:0015833">
    <property type="term" value="P:peptide transport"/>
    <property type="evidence" value="ECO:0007669"/>
    <property type="project" value="UniProtKB-KW"/>
</dbReference>
<dbReference type="Gene3D" id="1.10.3720.10">
    <property type="entry name" value="MetI-like"/>
    <property type="match status" value="1"/>
</dbReference>
<keyword evidence="2 12" id="KW-0813">Transport</keyword>
<evidence type="ECO:0000256" key="7">
    <source>
        <dbReference type="ARBA" id="ARBA00022927"/>
    </source>
</evidence>
<dbReference type="PANTHER" id="PTHR43386:SF2">
    <property type="entry name" value="OLIGOPEPTIDE TRANSPORT SYSTEM PERMEASE PROTEIN OPPC"/>
    <property type="match status" value="1"/>
</dbReference>
<dbReference type="Proteomes" id="UP000191897">
    <property type="component" value="Unassembled WGS sequence"/>
</dbReference>
<feature type="domain" description="ABC transmembrane type-1" evidence="13">
    <location>
        <begin position="175"/>
        <end position="364"/>
    </location>
</feature>
<keyword evidence="7" id="KW-0653">Protein transport</keyword>